<comment type="caution">
    <text evidence="2">The sequence shown here is derived from an EMBL/GenBank/DDBJ whole genome shotgun (WGS) entry which is preliminary data.</text>
</comment>
<name>A0A0J7K5Q3_LASNI</name>
<organism evidence="2 3">
    <name type="scientific">Lasius niger</name>
    <name type="common">Black garden ant</name>
    <dbReference type="NCBI Taxonomy" id="67767"/>
    <lineage>
        <taxon>Eukaryota</taxon>
        <taxon>Metazoa</taxon>
        <taxon>Ecdysozoa</taxon>
        <taxon>Arthropoda</taxon>
        <taxon>Hexapoda</taxon>
        <taxon>Insecta</taxon>
        <taxon>Pterygota</taxon>
        <taxon>Neoptera</taxon>
        <taxon>Endopterygota</taxon>
        <taxon>Hymenoptera</taxon>
        <taxon>Apocrita</taxon>
        <taxon>Aculeata</taxon>
        <taxon>Formicoidea</taxon>
        <taxon>Formicidae</taxon>
        <taxon>Formicinae</taxon>
        <taxon>Lasius</taxon>
        <taxon>Lasius</taxon>
    </lineage>
</organism>
<dbReference type="OrthoDB" id="6780173at2759"/>
<feature type="region of interest" description="Disordered" evidence="1">
    <location>
        <begin position="163"/>
        <end position="209"/>
    </location>
</feature>
<feature type="compositionally biased region" description="Low complexity" evidence="1">
    <location>
        <begin position="166"/>
        <end position="185"/>
    </location>
</feature>
<evidence type="ECO:0000313" key="3">
    <source>
        <dbReference type="Proteomes" id="UP000036403"/>
    </source>
</evidence>
<sequence>MEKRPVKKVIASLNKSKTNGKENECNIDTSTDFIEEQYLIDGLMYTITDTPHTHQRLRRDPDFALRYIHRNTFELKSPQSAMETDNDNYSYTGETLQDISNNNNTMEVHERQDISSEEIGGLKRTYKAIKDHNNKSGNGTRSWLYFSHMDTLLGSKPFMSPVSTISSTGKRSQSQSESSMSSGDSCLDTTNDTQNEKPKKLRKTSHAEKLMEDLKEERKISEEALEKRHKENMEIRLRFLALLEKMVSIMEKN</sequence>
<evidence type="ECO:0000313" key="2">
    <source>
        <dbReference type="EMBL" id="KMQ85818.1"/>
    </source>
</evidence>
<gene>
    <name evidence="2" type="ORF">RF55_15406</name>
</gene>
<keyword evidence="3" id="KW-1185">Reference proteome</keyword>
<accession>A0A0J7K5Q3</accession>
<proteinExistence type="predicted"/>
<protein>
    <submittedName>
        <fullName evidence="2">Uncharacterized protein</fullName>
    </submittedName>
</protein>
<dbReference type="EMBL" id="LBMM01013095">
    <property type="protein sequence ID" value="KMQ85818.1"/>
    <property type="molecule type" value="Genomic_DNA"/>
</dbReference>
<dbReference type="AlphaFoldDB" id="A0A0J7K5Q3"/>
<dbReference type="Proteomes" id="UP000036403">
    <property type="component" value="Unassembled WGS sequence"/>
</dbReference>
<evidence type="ECO:0000256" key="1">
    <source>
        <dbReference type="SAM" id="MobiDB-lite"/>
    </source>
</evidence>
<reference evidence="2 3" key="1">
    <citation type="submission" date="2015-04" db="EMBL/GenBank/DDBJ databases">
        <title>Lasius niger genome sequencing.</title>
        <authorList>
            <person name="Konorov E.A."/>
            <person name="Nikitin M.A."/>
            <person name="Kirill M.V."/>
            <person name="Chang P."/>
        </authorList>
    </citation>
    <scope>NUCLEOTIDE SEQUENCE [LARGE SCALE GENOMIC DNA]</scope>
    <source>
        <tissue evidence="2">Whole</tissue>
    </source>
</reference>
<dbReference type="PaxDb" id="67767-A0A0J7K5Q3"/>